<dbReference type="Proteomes" id="UP000076532">
    <property type="component" value="Unassembled WGS sequence"/>
</dbReference>
<reference evidence="1 2" key="1">
    <citation type="journal article" date="2016" name="Mol. Biol. Evol.">
        <title>Comparative Genomics of Early-Diverging Mushroom-Forming Fungi Provides Insights into the Origins of Lignocellulose Decay Capabilities.</title>
        <authorList>
            <person name="Nagy L.G."/>
            <person name="Riley R."/>
            <person name="Tritt A."/>
            <person name="Adam C."/>
            <person name="Daum C."/>
            <person name="Floudas D."/>
            <person name="Sun H."/>
            <person name="Yadav J.S."/>
            <person name="Pangilinan J."/>
            <person name="Larsson K.H."/>
            <person name="Matsuura K."/>
            <person name="Barry K."/>
            <person name="Labutti K."/>
            <person name="Kuo R."/>
            <person name="Ohm R.A."/>
            <person name="Bhattacharya S.S."/>
            <person name="Shirouzu T."/>
            <person name="Yoshinaga Y."/>
            <person name="Martin F.M."/>
            <person name="Grigoriev I.V."/>
            <person name="Hibbett D.S."/>
        </authorList>
    </citation>
    <scope>NUCLEOTIDE SEQUENCE [LARGE SCALE GENOMIC DNA]</scope>
    <source>
        <strain evidence="1 2">CBS 109695</strain>
    </source>
</reference>
<organism evidence="1 2">
    <name type="scientific">Athelia psychrophila</name>
    <dbReference type="NCBI Taxonomy" id="1759441"/>
    <lineage>
        <taxon>Eukaryota</taxon>
        <taxon>Fungi</taxon>
        <taxon>Dikarya</taxon>
        <taxon>Basidiomycota</taxon>
        <taxon>Agaricomycotina</taxon>
        <taxon>Agaricomycetes</taxon>
        <taxon>Agaricomycetidae</taxon>
        <taxon>Atheliales</taxon>
        <taxon>Atheliaceae</taxon>
        <taxon>Athelia</taxon>
    </lineage>
</organism>
<protein>
    <submittedName>
        <fullName evidence="1">Uncharacterized protein</fullName>
    </submittedName>
</protein>
<evidence type="ECO:0000313" key="2">
    <source>
        <dbReference type="Proteomes" id="UP000076532"/>
    </source>
</evidence>
<name>A0A166D767_9AGAM</name>
<evidence type="ECO:0000313" key="1">
    <source>
        <dbReference type="EMBL" id="KZP14394.1"/>
    </source>
</evidence>
<proteinExistence type="predicted"/>
<dbReference type="OrthoDB" id="534348at2759"/>
<dbReference type="EMBL" id="KV417618">
    <property type="protein sequence ID" value="KZP14394.1"/>
    <property type="molecule type" value="Genomic_DNA"/>
</dbReference>
<keyword evidence="2" id="KW-1185">Reference proteome</keyword>
<gene>
    <name evidence="1" type="ORF">FIBSPDRAFT_868364</name>
</gene>
<accession>A0A166D767</accession>
<sequence>MFKAKLDHAIMLKRLLDDSNRVAEYGMNLIDIDSDTLNVRNANLRIEVSKDGVRFVSDGEGANGSC</sequence>
<dbReference type="AlphaFoldDB" id="A0A166D767"/>